<keyword evidence="3" id="KW-1185">Reference proteome</keyword>
<gene>
    <name evidence="2" type="ORF">URODEC1_LOCUS107198</name>
</gene>
<sequence>MGFPVVDLGAGRRWSCCLASSQLDDDMLRRKKKRKSCNTKMIRRRFVNLVAYNYSTGERTLHRLDAAKHLFYPSTAKAEAAHAKEEDNNGGNPKPPKIGSLRRLPLPSLRFETFATASNNDMDMEDESMVLLNSHSSEGKILHASDDGEDGWAVLYDPDSGSATTMPDIEGPLGSEPTFISVAGPEKEEGSLYVMTNHYWQHGFQVLHFGQCPLKWEPLPLPPFASSSSSSTVRSYMVVDGGRTICASIESKGTYCFDTRSHEWQKAGDWVLPFQGRAEYVPELDTWFGIQPYNNRLCASSDLATAMAAHREPTLQHVWKYLDLPNESEYIVLKGRLRGISLRRSRNWSPDRVDLLNLGGGRFCIATVIQDQRTVSFGYESDTETEAEFVVLSGLEVVRDAGNREEGGLRMVKHKSKRYMFGSNKIQWVL</sequence>
<organism evidence="2 3">
    <name type="scientific">Urochloa decumbens</name>
    <dbReference type="NCBI Taxonomy" id="240449"/>
    <lineage>
        <taxon>Eukaryota</taxon>
        <taxon>Viridiplantae</taxon>
        <taxon>Streptophyta</taxon>
        <taxon>Embryophyta</taxon>
        <taxon>Tracheophyta</taxon>
        <taxon>Spermatophyta</taxon>
        <taxon>Magnoliopsida</taxon>
        <taxon>Liliopsida</taxon>
        <taxon>Poales</taxon>
        <taxon>Poaceae</taxon>
        <taxon>PACMAD clade</taxon>
        <taxon>Panicoideae</taxon>
        <taxon>Panicodae</taxon>
        <taxon>Paniceae</taxon>
        <taxon>Melinidinae</taxon>
        <taxon>Urochloa</taxon>
    </lineage>
</organism>
<reference evidence="2 3" key="2">
    <citation type="submission" date="2024-10" db="EMBL/GenBank/DDBJ databases">
        <authorList>
            <person name="Ryan C."/>
        </authorList>
    </citation>
    <scope>NUCLEOTIDE SEQUENCE [LARGE SCALE GENOMIC DNA]</scope>
</reference>
<dbReference type="SUPFAM" id="SSF117281">
    <property type="entry name" value="Kelch motif"/>
    <property type="match status" value="1"/>
</dbReference>
<evidence type="ECO:0000313" key="3">
    <source>
        <dbReference type="Proteomes" id="UP001497457"/>
    </source>
</evidence>
<dbReference type="PANTHER" id="PTHR33085:SF102">
    <property type="entry name" value="DUF1618 DOMAIN-CONTAINING PROTEIN"/>
    <property type="match status" value="1"/>
</dbReference>
<name>A0ABC9FMU0_9POAL</name>
<proteinExistence type="predicted"/>
<evidence type="ECO:0000313" key="2">
    <source>
        <dbReference type="EMBL" id="CAL5078580.1"/>
    </source>
</evidence>
<dbReference type="Pfam" id="PF07893">
    <property type="entry name" value="DUF1668"/>
    <property type="match status" value="1"/>
</dbReference>
<accession>A0ABC9FMU0</accession>
<reference evidence="3" key="1">
    <citation type="submission" date="2024-06" db="EMBL/GenBank/DDBJ databases">
        <authorList>
            <person name="Ryan C."/>
        </authorList>
    </citation>
    <scope>NUCLEOTIDE SEQUENCE [LARGE SCALE GENOMIC DNA]</scope>
</reference>
<evidence type="ECO:0000256" key="1">
    <source>
        <dbReference type="SAM" id="MobiDB-lite"/>
    </source>
</evidence>
<feature type="region of interest" description="Disordered" evidence="1">
    <location>
        <begin position="78"/>
        <end position="102"/>
    </location>
</feature>
<dbReference type="InterPro" id="IPR012871">
    <property type="entry name" value="DUF1668_ORYSA"/>
</dbReference>
<dbReference type="AlphaFoldDB" id="A0ABC9FMU0"/>
<dbReference type="Proteomes" id="UP001497457">
    <property type="component" value="Chromosome 7b"/>
</dbReference>
<dbReference type="InterPro" id="IPR015915">
    <property type="entry name" value="Kelch-typ_b-propeller"/>
</dbReference>
<dbReference type="EMBL" id="OZ075117">
    <property type="protein sequence ID" value="CAL5078580.1"/>
    <property type="molecule type" value="Genomic_DNA"/>
</dbReference>
<dbReference type="PANTHER" id="PTHR33085">
    <property type="entry name" value="OS12G0113100 PROTEIN-RELATED"/>
    <property type="match status" value="1"/>
</dbReference>
<protein>
    <submittedName>
        <fullName evidence="2">Uncharacterized protein</fullName>
    </submittedName>
</protein>